<evidence type="ECO:0000313" key="2">
    <source>
        <dbReference type="EMBL" id="XCB20265.1"/>
    </source>
</evidence>
<name>A0AAU7YVG2_9BACT</name>
<keyword evidence="2" id="KW-0614">Plasmid</keyword>
<reference evidence="2" key="2">
    <citation type="journal article" date="2024" name="Environ. Microbiol.">
        <title>Genome analysis and description of Tunturibacter gen. nov. expands the diversity of Terriglobia in tundra soils.</title>
        <authorList>
            <person name="Messyasz A."/>
            <person name="Mannisto M.K."/>
            <person name="Kerkhof L.J."/>
            <person name="Haggblom M.M."/>
        </authorList>
    </citation>
    <scope>NUCLEOTIDE SEQUENCE</scope>
    <source>
        <strain evidence="2">M8UP39</strain>
    </source>
</reference>
<keyword evidence="1" id="KW-1133">Transmembrane helix</keyword>
<evidence type="ECO:0000256" key="1">
    <source>
        <dbReference type="SAM" id="Phobius"/>
    </source>
</evidence>
<sequence>MASAYAGLIFLAVSLWIGPWNVLRRRPNPVSFDLRRDIGIWTGILAILHTIIGLTVHLRGRMWMYFFKSLHPLKLQNTQFGFANLVGLGAALLFLMLLLISNDISLRALGTRRWKSLQRWTYAALALTAAHGIAYQPVEKRRLPWVFVFTAVIIAVSATQVVGFTQVQRRMGHGQGD</sequence>
<dbReference type="AlphaFoldDB" id="A0AAU7YVG2"/>
<proteinExistence type="predicted"/>
<feature type="transmembrane region" description="Helical" evidence="1">
    <location>
        <begin position="80"/>
        <end position="100"/>
    </location>
</feature>
<reference evidence="2" key="1">
    <citation type="submission" date="2023-08" db="EMBL/GenBank/DDBJ databases">
        <authorList>
            <person name="Messyasz A."/>
            <person name="Mannisto M.K."/>
            <person name="Kerkhof L.J."/>
            <person name="Haggblom M."/>
        </authorList>
    </citation>
    <scope>NUCLEOTIDE SEQUENCE</scope>
    <source>
        <strain evidence="2">M8UP39</strain>
        <plasmid evidence="2">unnamed</plasmid>
    </source>
</reference>
<geneLocation type="plasmid" evidence="2">
    <name>unnamed</name>
</geneLocation>
<accession>A0AAU7YVG2</accession>
<organism evidence="2">
    <name type="scientific">Tunturiibacter gelidiferens</name>
    <dbReference type="NCBI Taxonomy" id="3069689"/>
    <lineage>
        <taxon>Bacteria</taxon>
        <taxon>Pseudomonadati</taxon>
        <taxon>Acidobacteriota</taxon>
        <taxon>Terriglobia</taxon>
        <taxon>Terriglobales</taxon>
        <taxon>Acidobacteriaceae</taxon>
        <taxon>Tunturiibacter</taxon>
    </lineage>
</organism>
<feature type="transmembrane region" description="Helical" evidence="1">
    <location>
        <begin position="6"/>
        <end position="23"/>
    </location>
</feature>
<dbReference type="RefSeq" id="WP_353070713.1">
    <property type="nucleotide sequence ID" value="NZ_CP132937.1"/>
</dbReference>
<keyword evidence="1 2" id="KW-0812">Transmembrane</keyword>
<feature type="transmembrane region" description="Helical" evidence="1">
    <location>
        <begin position="144"/>
        <end position="164"/>
    </location>
</feature>
<feature type="transmembrane region" description="Helical" evidence="1">
    <location>
        <begin position="38"/>
        <end position="60"/>
    </location>
</feature>
<feature type="transmembrane region" description="Helical" evidence="1">
    <location>
        <begin position="120"/>
        <end position="138"/>
    </location>
</feature>
<keyword evidence="1" id="KW-0472">Membrane</keyword>
<protein>
    <submittedName>
        <fullName evidence="2">Ferric reductase-like transmembrane domain-containing protein</fullName>
    </submittedName>
</protein>
<dbReference type="EMBL" id="CP132937">
    <property type="protein sequence ID" value="XCB20265.1"/>
    <property type="molecule type" value="Genomic_DNA"/>
</dbReference>
<dbReference type="KEGG" id="tgi:RBB81_00130"/>
<gene>
    <name evidence="2" type="ORF">RBB81_00130</name>
</gene>